<organism evidence="2 3">
    <name type="scientific">Comamonas nitrativorans</name>
    <dbReference type="NCBI Taxonomy" id="108437"/>
    <lineage>
        <taxon>Bacteria</taxon>
        <taxon>Pseudomonadati</taxon>
        <taxon>Pseudomonadota</taxon>
        <taxon>Betaproteobacteria</taxon>
        <taxon>Burkholderiales</taxon>
        <taxon>Comamonadaceae</taxon>
        <taxon>Comamonas</taxon>
    </lineage>
</organism>
<keyword evidence="1" id="KW-0732">Signal</keyword>
<evidence type="ECO:0000313" key="3">
    <source>
        <dbReference type="Proteomes" id="UP001595967"/>
    </source>
</evidence>
<reference evidence="3" key="1">
    <citation type="journal article" date="2019" name="Int. J. Syst. Evol. Microbiol.">
        <title>The Global Catalogue of Microorganisms (GCM) 10K type strain sequencing project: providing services to taxonomists for standard genome sequencing and annotation.</title>
        <authorList>
            <consortium name="The Broad Institute Genomics Platform"/>
            <consortium name="The Broad Institute Genome Sequencing Center for Infectious Disease"/>
            <person name="Wu L."/>
            <person name="Ma J."/>
        </authorList>
    </citation>
    <scope>NUCLEOTIDE SEQUENCE [LARGE SCALE GENOMIC DNA]</scope>
    <source>
        <strain evidence="3">JCM 11650</strain>
    </source>
</reference>
<evidence type="ECO:0000256" key="1">
    <source>
        <dbReference type="SAM" id="SignalP"/>
    </source>
</evidence>
<proteinExistence type="predicted"/>
<dbReference type="InterPro" id="IPR025737">
    <property type="entry name" value="FApF"/>
</dbReference>
<name>A0ABV9GZ29_9BURK</name>
<dbReference type="EMBL" id="JBHSEW010000013">
    <property type="protein sequence ID" value="MFC4623212.1"/>
    <property type="molecule type" value="Genomic_DNA"/>
</dbReference>
<gene>
    <name evidence="2" type="ORF">ACFO3A_13455</name>
</gene>
<comment type="caution">
    <text evidence="2">The sequence shown here is derived from an EMBL/GenBank/DDBJ whole genome shotgun (WGS) entry which is preliminary data.</text>
</comment>
<evidence type="ECO:0000313" key="2">
    <source>
        <dbReference type="EMBL" id="MFC4623212.1"/>
    </source>
</evidence>
<sequence length="290" mass="30445">MKVTHIASAAALALLAATGAQADGHYVPGVEGMQGPSVPPAGMYYLGYLVNYSIDSLRAPGSSKVPGHNTGTVTALANRFVWVTNHKLLGADYGMEAIVPVMRTSLTFNTPGVSDSRSGVGDVYLGPLVLGWHGPQWDAVAAAGLWLDNASDSHPASPGKGFKSTMLTGGLTYYFDGAKTLSGSALARYEFNSKNDDGFRPGQQLTVEWGLGKSFGAFSAGVVGYSQWQTSDDKGPGATTDRARRHAVGAELVYPIAGAGVFLKAAAYKEFSVRNNTKGSLVRFTLVKAF</sequence>
<feature type="signal peptide" evidence="1">
    <location>
        <begin position="1"/>
        <end position="22"/>
    </location>
</feature>
<dbReference type="Proteomes" id="UP001595967">
    <property type="component" value="Unassembled WGS sequence"/>
</dbReference>
<protein>
    <submittedName>
        <fullName evidence="2">Transporter</fullName>
    </submittedName>
</protein>
<dbReference type="RefSeq" id="WP_377727320.1">
    <property type="nucleotide sequence ID" value="NZ_JBHSEW010000013.1"/>
</dbReference>
<keyword evidence="3" id="KW-1185">Reference proteome</keyword>
<feature type="chain" id="PRO_5047539593" evidence="1">
    <location>
        <begin position="23"/>
        <end position="290"/>
    </location>
</feature>
<accession>A0ABV9GZ29</accession>
<dbReference type="Pfam" id="PF13557">
    <property type="entry name" value="Phenol_MetA_deg"/>
    <property type="match status" value="1"/>
</dbReference>